<feature type="region of interest" description="Disordered" evidence="2">
    <location>
        <begin position="392"/>
        <end position="440"/>
    </location>
</feature>
<dbReference type="AlphaFoldDB" id="A0A9X9LKM5"/>
<evidence type="ECO:0000256" key="1">
    <source>
        <dbReference type="SAM" id="Coils"/>
    </source>
</evidence>
<gene>
    <name evidence="3" type="ORF">BN2614_LOCUS3</name>
</gene>
<dbReference type="PANTHER" id="PTHR18853:SF9">
    <property type="entry name" value="COILED-COIL DOMAIN-CONTAINING PROTEIN 27"/>
    <property type="match status" value="1"/>
</dbReference>
<feature type="compositionally biased region" description="Acidic residues" evidence="2">
    <location>
        <begin position="393"/>
        <end position="409"/>
    </location>
</feature>
<keyword evidence="4" id="KW-1185">Reference proteome</keyword>
<feature type="region of interest" description="Disordered" evidence="2">
    <location>
        <begin position="48"/>
        <end position="82"/>
    </location>
</feature>
<dbReference type="EMBL" id="CYRY02006180">
    <property type="protein sequence ID" value="VCW70665.1"/>
    <property type="molecule type" value="Genomic_DNA"/>
</dbReference>
<evidence type="ECO:0000313" key="4">
    <source>
        <dbReference type="Proteomes" id="UP000269945"/>
    </source>
</evidence>
<dbReference type="Proteomes" id="UP000269945">
    <property type="component" value="Unassembled WGS sequence"/>
</dbReference>
<keyword evidence="1" id="KW-0175">Coiled coil</keyword>
<sequence length="440" mass="49645">MRKEGEDRSQQIKTDDPLGCYGDICDAIRTPRIPQDIELPKLDVSRAVPGSRSTLKPLLPSTPCSRQRGTQGLSVQGIPPSSHPVPRMLPVGGASPPEKQSMVPNLMEKGLMLLQCMASRDNLVPEWKLRRRQQSLSKSAQAISRFYRKKQGEYKQAPSPEDTSFTAKLDELRKAFLERPGCPQFSTKATSMSHYGSSTSAQVAEELYTGSDSWKVTQDPSCSQRASDTKVDGHLLPFSKSACEFNYLRKRSESQTMSPVPSSPVLARSYPKRRLPWYISVIHEKDHCLLSLGEEVKRLSEMELRLRKKDEEVLALQEEREALKRQLKCLLKSKDQETFVCQCMKDPVPKPAGRLSILKTFFRDEELLQHWRQRQEECALICRGKDLDNVGGQEEEAAGVEDEAAEDEEGKGPAGRKGAAPKEEEVELELEEEKEEEEEE</sequence>
<accession>A0A9X9LKM5</accession>
<reference evidence="3 4" key="1">
    <citation type="submission" date="2018-10" db="EMBL/GenBank/DDBJ databases">
        <authorList>
            <person name="Ekblom R."/>
            <person name="Jareborg N."/>
        </authorList>
    </citation>
    <scope>NUCLEOTIDE SEQUENCE [LARGE SCALE GENOMIC DNA]</scope>
    <source>
        <tissue evidence="3">Muscle</tissue>
    </source>
</reference>
<evidence type="ECO:0000256" key="2">
    <source>
        <dbReference type="SAM" id="MobiDB-lite"/>
    </source>
</evidence>
<feature type="compositionally biased region" description="Polar residues" evidence="2">
    <location>
        <begin position="62"/>
        <end position="74"/>
    </location>
</feature>
<name>A0A9X9LKM5_GULGU</name>
<protein>
    <submittedName>
        <fullName evidence="3">Uncharacterized protein</fullName>
    </submittedName>
</protein>
<proteinExistence type="predicted"/>
<comment type="caution">
    <text evidence="3">The sequence shown here is derived from an EMBL/GenBank/DDBJ whole genome shotgun (WGS) entry which is preliminary data.</text>
</comment>
<feature type="non-terminal residue" evidence="3">
    <location>
        <position position="1"/>
    </location>
</feature>
<organism evidence="3 4">
    <name type="scientific">Gulo gulo</name>
    <name type="common">Wolverine</name>
    <name type="synonym">Gluton</name>
    <dbReference type="NCBI Taxonomy" id="48420"/>
    <lineage>
        <taxon>Eukaryota</taxon>
        <taxon>Metazoa</taxon>
        <taxon>Chordata</taxon>
        <taxon>Craniata</taxon>
        <taxon>Vertebrata</taxon>
        <taxon>Euteleostomi</taxon>
        <taxon>Mammalia</taxon>
        <taxon>Eutheria</taxon>
        <taxon>Laurasiatheria</taxon>
        <taxon>Carnivora</taxon>
        <taxon>Caniformia</taxon>
        <taxon>Musteloidea</taxon>
        <taxon>Mustelidae</taxon>
        <taxon>Guloninae</taxon>
        <taxon>Gulo</taxon>
    </lineage>
</organism>
<feature type="coiled-coil region" evidence="1">
    <location>
        <begin position="299"/>
        <end position="333"/>
    </location>
</feature>
<evidence type="ECO:0000313" key="3">
    <source>
        <dbReference type="EMBL" id="VCW70665.1"/>
    </source>
</evidence>
<feature type="compositionally biased region" description="Acidic residues" evidence="2">
    <location>
        <begin position="424"/>
        <end position="440"/>
    </location>
</feature>
<dbReference type="InterPro" id="IPR052642">
    <property type="entry name" value="CC-FHA_domain"/>
</dbReference>
<dbReference type="PANTHER" id="PTHR18853">
    <property type="entry name" value="FORKHEAD-ASSOCIATED DOMAIN-CONTAINING PROTEIN 1-RELATED"/>
    <property type="match status" value="1"/>
</dbReference>